<name>A0A645B2Y2_9ZZZZ</name>
<proteinExistence type="predicted"/>
<dbReference type="AlphaFoldDB" id="A0A645B2Y2"/>
<protein>
    <submittedName>
        <fullName evidence="1">Uncharacterized protein</fullName>
    </submittedName>
</protein>
<evidence type="ECO:0000313" key="1">
    <source>
        <dbReference type="EMBL" id="MPM59436.1"/>
    </source>
</evidence>
<organism evidence="1">
    <name type="scientific">bioreactor metagenome</name>
    <dbReference type="NCBI Taxonomy" id="1076179"/>
    <lineage>
        <taxon>unclassified sequences</taxon>
        <taxon>metagenomes</taxon>
        <taxon>ecological metagenomes</taxon>
    </lineage>
</organism>
<gene>
    <name evidence="1" type="ORF">SDC9_106278</name>
</gene>
<comment type="caution">
    <text evidence="1">The sequence shown here is derived from an EMBL/GenBank/DDBJ whole genome shotgun (WGS) entry which is preliminary data.</text>
</comment>
<accession>A0A645B2Y2</accession>
<sequence length="249" mass="28827">MEPRSFTCRRHGDNRAARFDAARFMVSQHRKAGADLRILRILWIRRKHEDIRVFHETGLQALHCARAGRAVRPYEVPGKRVRNLHAVVEDDVDDKIQPDFADDLFHVFAHGVVGVARAGFKGHALALIRKHERMVGIERFNAADARDDRLCAAGKASQRMRHDASERNAEIRFHKVAIDFYDLPLVRNGNKVFRKRRMVEYLHMFKHPGTDLERHLLPGHGSVAAQRDKHLDAIVPHTRRNKLFNDNRQ</sequence>
<reference evidence="1" key="1">
    <citation type="submission" date="2019-08" db="EMBL/GenBank/DDBJ databases">
        <authorList>
            <person name="Kucharzyk K."/>
            <person name="Murdoch R.W."/>
            <person name="Higgins S."/>
            <person name="Loffler F."/>
        </authorList>
    </citation>
    <scope>NUCLEOTIDE SEQUENCE</scope>
</reference>
<dbReference type="EMBL" id="VSSQ01017290">
    <property type="protein sequence ID" value="MPM59436.1"/>
    <property type="molecule type" value="Genomic_DNA"/>
</dbReference>